<evidence type="ECO:0000313" key="1">
    <source>
        <dbReference type="EMBL" id="TNV83123.1"/>
    </source>
</evidence>
<dbReference type="AlphaFoldDB" id="A0A8J8NWZ7"/>
<keyword evidence="2" id="KW-1185">Reference proteome</keyword>
<sequence length="72" mass="8524">MKFSSIPYYILGQMNFQNSCCPLQIRASFKLNDKLFEIRDILRVHSILAQRCLRTKSLNKSKFFIRYASFSP</sequence>
<dbReference type="Proteomes" id="UP000785679">
    <property type="component" value="Unassembled WGS sequence"/>
</dbReference>
<organism evidence="1 2">
    <name type="scientific">Halteria grandinella</name>
    <dbReference type="NCBI Taxonomy" id="5974"/>
    <lineage>
        <taxon>Eukaryota</taxon>
        <taxon>Sar</taxon>
        <taxon>Alveolata</taxon>
        <taxon>Ciliophora</taxon>
        <taxon>Intramacronucleata</taxon>
        <taxon>Spirotrichea</taxon>
        <taxon>Stichotrichia</taxon>
        <taxon>Sporadotrichida</taxon>
        <taxon>Halteriidae</taxon>
        <taxon>Halteria</taxon>
    </lineage>
</organism>
<comment type="caution">
    <text evidence="1">The sequence shown here is derived from an EMBL/GenBank/DDBJ whole genome shotgun (WGS) entry which is preliminary data.</text>
</comment>
<accession>A0A8J8NWZ7</accession>
<reference evidence="1" key="1">
    <citation type="submission" date="2019-06" db="EMBL/GenBank/DDBJ databases">
        <authorList>
            <person name="Zheng W."/>
        </authorList>
    </citation>
    <scope>NUCLEOTIDE SEQUENCE</scope>
    <source>
        <strain evidence="1">QDHG01</strain>
    </source>
</reference>
<gene>
    <name evidence="1" type="ORF">FGO68_gene3543</name>
</gene>
<name>A0A8J8NWZ7_HALGN</name>
<evidence type="ECO:0000313" key="2">
    <source>
        <dbReference type="Proteomes" id="UP000785679"/>
    </source>
</evidence>
<protein>
    <submittedName>
        <fullName evidence="1">Uncharacterized protein</fullName>
    </submittedName>
</protein>
<dbReference type="EMBL" id="RRYP01004145">
    <property type="protein sequence ID" value="TNV83123.1"/>
    <property type="molecule type" value="Genomic_DNA"/>
</dbReference>
<proteinExistence type="predicted"/>